<organism evidence="2 4">
    <name type="scientific">Adineta steineri</name>
    <dbReference type="NCBI Taxonomy" id="433720"/>
    <lineage>
        <taxon>Eukaryota</taxon>
        <taxon>Metazoa</taxon>
        <taxon>Spiralia</taxon>
        <taxon>Gnathifera</taxon>
        <taxon>Rotifera</taxon>
        <taxon>Eurotatoria</taxon>
        <taxon>Bdelloidea</taxon>
        <taxon>Adinetida</taxon>
        <taxon>Adinetidae</taxon>
        <taxon>Adineta</taxon>
    </lineage>
</organism>
<dbReference type="Proteomes" id="UP000663881">
    <property type="component" value="Unassembled WGS sequence"/>
</dbReference>
<sequence>MVDNVSINYTNSYDDEYGDGNEVFIPSAQIQFWTYLILGIPSLFCTIFLLYHLIFDRRLRQQIHNHVVIVLLFLCLVILAVDNSLYLDGWRVGHGNSIASTPTICLFWWFIDYGFYGAISVFLVWASFERHILVFHRRQFLSTKRKIFYVHYLPLIIISIYTIGFYIGVIILPPCKNIFYFNYLACGSLPCYQEISWMNTWDYLFNGVLCNIFEAIFSISLLLRTIWKKYYSQNRFRWKKYRKMTIQLLSISTLSLCIHLPQSLIILVRQIQPNRNDFGASIEPYFFYLTGYVIFLVPFVSLGCLPELWPKLLLFNQRHHCMIGPMTMTAAAATTEQTILRSKDG</sequence>
<evidence type="ECO:0000256" key="1">
    <source>
        <dbReference type="SAM" id="Phobius"/>
    </source>
</evidence>
<keyword evidence="1" id="KW-0472">Membrane</keyword>
<name>A0A814M7I3_9BILA</name>
<feature type="transmembrane region" description="Helical" evidence="1">
    <location>
        <begin position="203"/>
        <end position="223"/>
    </location>
</feature>
<feature type="transmembrane region" description="Helical" evidence="1">
    <location>
        <begin position="106"/>
        <end position="128"/>
    </location>
</feature>
<proteinExistence type="predicted"/>
<keyword evidence="1" id="KW-0812">Transmembrane</keyword>
<keyword evidence="1" id="KW-1133">Transmembrane helix</keyword>
<evidence type="ECO:0000313" key="2">
    <source>
        <dbReference type="EMBL" id="CAF1072837.1"/>
    </source>
</evidence>
<feature type="transmembrane region" description="Helical" evidence="1">
    <location>
        <begin position="67"/>
        <end position="86"/>
    </location>
</feature>
<dbReference type="EMBL" id="CAJOAY010002636">
    <property type="protein sequence ID" value="CAF3967963.1"/>
    <property type="molecule type" value="Genomic_DNA"/>
</dbReference>
<dbReference type="AlphaFoldDB" id="A0A814M7I3"/>
<accession>A0A814M7I3</accession>
<dbReference type="Gene3D" id="1.20.1070.10">
    <property type="entry name" value="Rhodopsin 7-helix transmembrane proteins"/>
    <property type="match status" value="1"/>
</dbReference>
<reference evidence="2" key="1">
    <citation type="submission" date="2021-02" db="EMBL/GenBank/DDBJ databases">
        <authorList>
            <person name="Nowell W R."/>
        </authorList>
    </citation>
    <scope>NUCLEOTIDE SEQUENCE</scope>
</reference>
<evidence type="ECO:0000313" key="3">
    <source>
        <dbReference type="EMBL" id="CAF3967963.1"/>
    </source>
</evidence>
<feature type="transmembrane region" description="Helical" evidence="1">
    <location>
        <begin position="149"/>
        <end position="172"/>
    </location>
</feature>
<dbReference type="SUPFAM" id="SSF81321">
    <property type="entry name" value="Family A G protein-coupled receptor-like"/>
    <property type="match status" value="1"/>
</dbReference>
<comment type="caution">
    <text evidence="2">The sequence shown here is derived from an EMBL/GenBank/DDBJ whole genome shotgun (WGS) entry which is preliminary data.</text>
</comment>
<feature type="transmembrane region" description="Helical" evidence="1">
    <location>
        <begin position="244"/>
        <end position="265"/>
    </location>
</feature>
<feature type="transmembrane region" description="Helical" evidence="1">
    <location>
        <begin position="285"/>
        <end position="309"/>
    </location>
</feature>
<dbReference type="OrthoDB" id="10008125at2759"/>
<dbReference type="Proteomes" id="UP000663891">
    <property type="component" value="Unassembled WGS sequence"/>
</dbReference>
<gene>
    <name evidence="3" type="ORF">OKA104_LOCUS27931</name>
    <name evidence="2" type="ORF">VCS650_LOCUS18575</name>
</gene>
<evidence type="ECO:0000313" key="4">
    <source>
        <dbReference type="Proteomes" id="UP000663891"/>
    </source>
</evidence>
<protein>
    <recommendedName>
        <fullName evidence="5">G-protein coupled receptors family 1 profile domain-containing protein</fullName>
    </recommendedName>
</protein>
<feature type="transmembrane region" description="Helical" evidence="1">
    <location>
        <begin position="32"/>
        <end position="55"/>
    </location>
</feature>
<dbReference type="EMBL" id="CAJNON010000179">
    <property type="protein sequence ID" value="CAF1072837.1"/>
    <property type="molecule type" value="Genomic_DNA"/>
</dbReference>
<evidence type="ECO:0008006" key="5">
    <source>
        <dbReference type="Google" id="ProtNLM"/>
    </source>
</evidence>